<dbReference type="AlphaFoldDB" id="A0A1G6GAE7"/>
<dbReference type="EMBL" id="VWLX01000010">
    <property type="protein sequence ID" value="KAA3803924.1"/>
    <property type="molecule type" value="Genomic_DNA"/>
</dbReference>
<proteinExistence type="predicted"/>
<dbReference type="Proteomes" id="UP000183670">
    <property type="component" value="Unassembled WGS sequence"/>
</dbReference>
<dbReference type="RefSeq" id="WP_004306922.1">
    <property type="nucleotide sequence ID" value="NZ_BAABYJ010000001.1"/>
</dbReference>
<dbReference type="GO" id="GO:0016747">
    <property type="term" value="F:acyltransferase activity, transferring groups other than amino-acyl groups"/>
    <property type="evidence" value="ECO:0007669"/>
    <property type="project" value="TreeGrafter"/>
</dbReference>
<dbReference type="Proteomes" id="UP000460135">
    <property type="component" value="Unassembled WGS sequence"/>
</dbReference>
<dbReference type="EMBL" id="QRVZ01000042">
    <property type="protein sequence ID" value="RGS78514.1"/>
    <property type="molecule type" value="Genomic_DNA"/>
</dbReference>
<evidence type="ECO:0000313" key="6">
    <source>
        <dbReference type="Proteomes" id="UP000266492"/>
    </source>
</evidence>
<gene>
    <name evidence="3" type="ORF">DWX70_25825</name>
    <name evidence="1" type="ORF">F3F51_15080</name>
    <name evidence="2" type="ORF">PO240_22040</name>
    <name evidence="4" type="ORF">SAMN05192581_105325</name>
</gene>
<keyword evidence="2" id="KW-0378">Hydrolase</keyword>
<protein>
    <submittedName>
        <fullName evidence="2">Alpha/beta hydrolase-fold protein</fullName>
    </submittedName>
    <submittedName>
        <fullName evidence="4">Enterochelin esterase</fullName>
    </submittedName>
    <submittedName>
        <fullName evidence="1">Esterase family protein</fullName>
    </submittedName>
</protein>
<evidence type="ECO:0000313" key="4">
    <source>
        <dbReference type="EMBL" id="SDB78869.1"/>
    </source>
</evidence>
<dbReference type="PANTHER" id="PTHR48098:SF1">
    <property type="entry name" value="DIACYLGLYCEROL ACYLTRANSFERASE_MYCOLYLTRANSFERASE AG85A"/>
    <property type="match status" value="1"/>
</dbReference>
<reference evidence="3 6" key="2">
    <citation type="submission" date="2018-08" db="EMBL/GenBank/DDBJ databases">
        <title>A genome reference for cultivated species of the human gut microbiota.</title>
        <authorList>
            <person name="Zou Y."/>
            <person name="Xue W."/>
            <person name="Luo G."/>
        </authorList>
    </citation>
    <scope>NUCLEOTIDE SEQUENCE [LARGE SCALE GENOMIC DNA]</scope>
    <source>
        <strain evidence="3 6">AF20-9LB</strain>
    </source>
</reference>
<dbReference type="Gene3D" id="3.40.50.1820">
    <property type="entry name" value="alpha/beta hydrolase"/>
    <property type="match status" value="1"/>
</dbReference>
<dbReference type="InterPro" id="IPR050583">
    <property type="entry name" value="Mycobacterial_A85_antigen"/>
</dbReference>
<evidence type="ECO:0000313" key="5">
    <source>
        <dbReference type="Proteomes" id="UP000183670"/>
    </source>
</evidence>
<dbReference type="InterPro" id="IPR000801">
    <property type="entry name" value="Esterase-like"/>
</dbReference>
<dbReference type="Proteomes" id="UP001214017">
    <property type="component" value="Unassembled WGS sequence"/>
</dbReference>
<reference evidence="2" key="4">
    <citation type="submission" date="2022-10" db="EMBL/GenBank/DDBJ databases">
        <title>Human gut microbiome strain richness.</title>
        <authorList>
            <person name="Chen-Liaw A."/>
        </authorList>
    </citation>
    <scope>NUCLEOTIDE SEQUENCE</scope>
    <source>
        <strain evidence="2">F7_m1001271B151109d0_201107</strain>
    </source>
</reference>
<dbReference type="EMBL" id="JAQNWR010000019">
    <property type="protein sequence ID" value="MDC2410561.1"/>
    <property type="molecule type" value="Genomic_DNA"/>
</dbReference>
<evidence type="ECO:0000313" key="3">
    <source>
        <dbReference type="EMBL" id="RGS78514.1"/>
    </source>
</evidence>
<accession>A0A1G6GAE7</accession>
<name>A0A1G6GAE7_BACOV</name>
<dbReference type="EMBL" id="FMYE01000053">
    <property type="protein sequence ID" value="SDB78869.1"/>
    <property type="molecule type" value="Genomic_DNA"/>
</dbReference>
<reference evidence="4 5" key="1">
    <citation type="submission" date="2016-10" db="EMBL/GenBank/DDBJ databases">
        <authorList>
            <person name="de Groot N.N."/>
        </authorList>
    </citation>
    <scope>NUCLEOTIDE SEQUENCE [LARGE SCALE GENOMIC DNA]</scope>
    <source>
        <strain evidence="4 5">NLAE-zl-C500</strain>
    </source>
</reference>
<dbReference type="Proteomes" id="UP000266492">
    <property type="component" value="Unassembled WGS sequence"/>
</dbReference>
<sequence length="264" mass="30695">MIKLKVEKVDLYSNILEKEMSMLVYLPTTYNHLDSLPVLYFLHQRRGDENIMFEIDIHTTADKLIETGKIEPMIIVCPRMENSRGVNSSIVCKEIPDPVKSHRTIHLGRYEDYFIDEIIPFIDKTFKTINDRKGRYIGGASAGGYTALHNAFRHQDKFSKVGGHMPALLLELEDEYKSFYRDMNDWEKYDPLYIAKHNDISSEMKVYLDAGEKDEGRFYEGGSILHNMLKKKGVNTQNYLFPGHHNTEYVQSNVSKYLEFYGSI</sequence>
<dbReference type="InterPro" id="IPR029058">
    <property type="entry name" value="AB_hydrolase_fold"/>
</dbReference>
<evidence type="ECO:0000313" key="2">
    <source>
        <dbReference type="EMBL" id="MDC2410561.1"/>
    </source>
</evidence>
<dbReference type="SUPFAM" id="SSF53474">
    <property type="entry name" value="alpha/beta-Hydrolases"/>
    <property type="match status" value="1"/>
</dbReference>
<dbReference type="GO" id="GO:0016787">
    <property type="term" value="F:hydrolase activity"/>
    <property type="evidence" value="ECO:0007669"/>
    <property type="project" value="UniProtKB-KW"/>
</dbReference>
<evidence type="ECO:0000313" key="7">
    <source>
        <dbReference type="Proteomes" id="UP000460135"/>
    </source>
</evidence>
<evidence type="ECO:0000313" key="1">
    <source>
        <dbReference type="EMBL" id="KAA3803924.1"/>
    </source>
</evidence>
<reference evidence="1 7" key="3">
    <citation type="journal article" date="2019" name="Nat. Med.">
        <title>A library of human gut bacterial isolates paired with longitudinal multiomics data enables mechanistic microbiome research.</title>
        <authorList>
            <person name="Poyet M."/>
            <person name="Groussin M."/>
            <person name="Gibbons S.M."/>
            <person name="Avila-Pacheco J."/>
            <person name="Jiang X."/>
            <person name="Kearney S.M."/>
            <person name="Perrotta A.R."/>
            <person name="Berdy B."/>
            <person name="Zhao S."/>
            <person name="Lieberman T.D."/>
            <person name="Swanson P.K."/>
            <person name="Smith M."/>
            <person name="Roesemann S."/>
            <person name="Alexander J.E."/>
            <person name="Rich S.A."/>
            <person name="Livny J."/>
            <person name="Vlamakis H."/>
            <person name="Clish C."/>
            <person name="Bullock K."/>
            <person name="Deik A."/>
            <person name="Scott J."/>
            <person name="Pierce K.A."/>
            <person name="Xavier R.J."/>
            <person name="Alm E.J."/>
        </authorList>
    </citation>
    <scope>NUCLEOTIDE SEQUENCE [LARGE SCALE GENOMIC DNA]</scope>
    <source>
        <strain evidence="1 7">BIOML-A183</strain>
    </source>
</reference>
<dbReference type="Pfam" id="PF00756">
    <property type="entry name" value="Esterase"/>
    <property type="match status" value="1"/>
</dbReference>
<organism evidence="4 5">
    <name type="scientific">Bacteroides ovatus</name>
    <dbReference type="NCBI Taxonomy" id="28116"/>
    <lineage>
        <taxon>Bacteria</taxon>
        <taxon>Pseudomonadati</taxon>
        <taxon>Bacteroidota</taxon>
        <taxon>Bacteroidia</taxon>
        <taxon>Bacteroidales</taxon>
        <taxon>Bacteroidaceae</taxon>
        <taxon>Bacteroides</taxon>
    </lineage>
</organism>
<dbReference type="PANTHER" id="PTHR48098">
    <property type="entry name" value="ENTEROCHELIN ESTERASE-RELATED"/>
    <property type="match status" value="1"/>
</dbReference>